<feature type="coiled-coil region" evidence="1">
    <location>
        <begin position="83"/>
        <end position="122"/>
    </location>
</feature>
<accession>A0A0D3JSM1</accession>
<dbReference type="Proteomes" id="UP000013827">
    <property type="component" value="Unassembled WGS sequence"/>
</dbReference>
<dbReference type="PANTHER" id="PTHR43072:SF60">
    <property type="entry name" value="L-2,4-DIAMINOBUTYRIC ACID ACETYLTRANSFERASE"/>
    <property type="match status" value="1"/>
</dbReference>
<dbReference type="KEGG" id="ehx:EMIHUDRAFT_205578"/>
<protein>
    <recommendedName>
        <fullName evidence="3">N-acetyltransferase domain-containing protein</fullName>
    </recommendedName>
</protein>
<name>A0A0D3JSM1_EMIH1</name>
<dbReference type="Gene3D" id="3.40.630.30">
    <property type="match status" value="1"/>
</dbReference>
<dbReference type="PROSITE" id="PS51186">
    <property type="entry name" value="GNAT"/>
    <property type="match status" value="1"/>
</dbReference>
<dbReference type="GO" id="GO:0016747">
    <property type="term" value="F:acyltransferase activity, transferring groups other than amino-acyl groups"/>
    <property type="evidence" value="ECO:0007669"/>
    <property type="project" value="InterPro"/>
</dbReference>
<dbReference type="GeneID" id="17272052"/>
<evidence type="ECO:0000259" key="3">
    <source>
        <dbReference type="PROSITE" id="PS51186"/>
    </source>
</evidence>
<evidence type="ECO:0000313" key="5">
    <source>
        <dbReference type="Proteomes" id="UP000013827"/>
    </source>
</evidence>
<dbReference type="EnsemblProtists" id="EOD26506">
    <property type="protein sequence ID" value="EOD26506"/>
    <property type="gene ID" value="EMIHUDRAFT_205578"/>
</dbReference>
<evidence type="ECO:0000313" key="4">
    <source>
        <dbReference type="EnsemblProtists" id="EOD26506"/>
    </source>
</evidence>
<dbReference type="SUPFAM" id="SSF48403">
    <property type="entry name" value="Ankyrin repeat"/>
    <property type="match status" value="1"/>
</dbReference>
<dbReference type="PaxDb" id="2903-EOD26506"/>
<dbReference type="eggNOG" id="ENOG502S0Q0">
    <property type="taxonomic scope" value="Eukaryota"/>
</dbReference>
<sequence length="446" mass="47672">MGKKKRNGQATLQSDSKPPFEKEAVPDEPTVELQLYEDSKTSPPTSEDSDDAPLSDALAAASDGLVHRVAVQAAVQAAEAAAAESHREALEEATEQARVAVREAREEERAAADRRIATLKMEEAQLIESAAFGLCLLNLATFPSELPRWRQLPGDWLSLQRRLRINHVLVATSEEESGHILGSVEVHSPQYQQRLAGGAYSPEQLARLQPYLASLAVREGARGRGVGQSLVEAAVEAVRSSDYAGEHLLLGVTETNSAAVRLYERCGFETLSIYGGRVLRDAAGTVVIGKQFEEHNSLPGPVYAGGGYTLLSAAIRGGPPAVRRVLQAQPGAAREVTTGGATALHVCGMSRAGEMSTALLLEALGADADVEATDAWGYTPLQRHASNNLAALLAAGASHTRPSGLEGRGDSARALARRFRHFATLRVFQQFELERGIPLPEGEIEL</sequence>
<keyword evidence="1" id="KW-0175">Coiled coil</keyword>
<feature type="region of interest" description="Disordered" evidence="2">
    <location>
        <begin position="1"/>
        <end position="56"/>
    </location>
</feature>
<evidence type="ECO:0000256" key="2">
    <source>
        <dbReference type="SAM" id="MobiDB-lite"/>
    </source>
</evidence>
<dbReference type="CDD" id="cd04301">
    <property type="entry name" value="NAT_SF"/>
    <property type="match status" value="1"/>
</dbReference>
<dbReference type="InterPro" id="IPR000182">
    <property type="entry name" value="GNAT_dom"/>
</dbReference>
<keyword evidence="5" id="KW-1185">Reference proteome</keyword>
<dbReference type="InterPro" id="IPR016181">
    <property type="entry name" value="Acyl_CoA_acyltransferase"/>
</dbReference>
<dbReference type="PANTHER" id="PTHR43072">
    <property type="entry name" value="N-ACETYLTRANSFERASE"/>
    <property type="match status" value="1"/>
</dbReference>
<dbReference type="RefSeq" id="XP_005778935.1">
    <property type="nucleotide sequence ID" value="XM_005778878.1"/>
</dbReference>
<dbReference type="InterPro" id="IPR036770">
    <property type="entry name" value="Ankyrin_rpt-contain_sf"/>
</dbReference>
<reference evidence="4" key="2">
    <citation type="submission" date="2024-10" db="UniProtKB">
        <authorList>
            <consortium name="EnsemblProtists"/>
        </authorList>
    </citation>
    <scope>IDENTIFICATION</scope>
</reference>
<reference evidence="5" key="1">
    <citation type="journal article" date="2013" name="Nature">
        <title>Pan genome of the phytoplankton Emiliania underpins its global distribution.</title>
        <authorList>
            <person name="Read B.A."/>
            <person name="Kegel J."/>
            <person name="Klute M.J."/>
            <person name="Kuo A."/>
            <person name="Lefebvre S.C."/>
            <person name="Maumus F."/>
            <person name="Mayer C."/>
            <person name="Miller J."/>
            <person name="Monier A."/>
            <person name="Salamov A."/>
            <person name="Young J."/>
            <person name="Aguilar M."/>
            <person name="Claverie J.M."/>
            <person name="Frickenhaus S."/>
            <person name="Gonzalez K."/>
            <person name="Herman E.K."/>
            <person name="Lin Y.C."/>
            <person name="Napier J."/>
            <person name="Ogata H."/>
            <person name="Sarno A.F."/>
            <person name="Shmutz J."/>
            <person name="Schroeder D."/>
            <person name="de Vargas C."/>
            <person name="Verret F."/>
            <person name="von Dassow P."/>
            <person name="Valentin K."/>
            <person name="Van de Peer Y."/>
            <person name="Wheeler G."/>
            <person name="Dacks J.B."/>
            <person name="Delwiche C.F."/>
            <person name="Dyhrman S.T."/>
            <person name="Glockner G."/>
            <person name="John U."/>
            <person name="Richards T."/>
            <person name="Worden A.Z."/>
            <person name="Zhang X."/>
            <person name="Grigoriev I.V."/>
            <person name="Allen A.E."/>
            <person name="Bidle K."/>
            <person name="Borodovsky M."/>
            <person name="Bowler C."/>
            <person name="Brownlee C."/>
            <person name="Cock J.M."/>
            <person name="Elias M."/>
            <person name="Gladyshev V.N."/>
            <person name="Groth M."/>
            <person name="Guda C."/>
            <person name="Hadaegh A."/>
            <person name="Iglesias-Rodriguez M.D."/>
            <person name="Jenkins J."/>
            <person name="Jones B.M."/>
            <person name="Lawson T."/>
            <person name="Leese F."/>
            <person name="Lindquist E."/>
            <person name="Lobanov A."/>
            <person name="Lomsadze A."/>
            <person name="Malik S.B."/>
            <person name="Marsh M.E."/>
            <person name="Mackinder L."/>
            <person name="Mock T."/>
            <person name="Mueller-Roeber B."/>
            <person name="Pagarete A."/>
            <person name="Parker M."/>
            <person name="Probert I."/>
            <person name="Quesneville H."/>
            <person name="Raines C."/>
            <person name="Rensing S.A."/>
            <person name="Riano-Pachon D.M."/>
            <person name="Richier S."/>
            <person name="Rokitta S."/>
            <person name="Shiraiwa Y."/>
            <person name="Soanes D.M."/>
            <person name="van der Giezen M."/>
            <person name="Wahlund T.M."/>
            <person name="Williams B."/>
            <person name="Wilson W."/>
            <person name="Wolfe G."/>
            <person name="Wurch L.L."/>
        </authorList>
    </citation>
    <scope>NUCLEOTIDE SEQUENCE</scope>
</reference>
<proteinExistence type="predicted"/>
<dbReference type="STRING" id="2903.R1EU91"/>
<organism evidence="4 5">
    <name type="scientific">Emiliania huxleyi (strain CCMP1516)</name>
    <dbReference type="NCBI Taxonomy" id="280463"/>
    <lineage>
        <taxon>Eukaryota</taxon>
        <taxon>Haptista</taxon>
        <taxon>Haptophyta</taxon>
        <taxon>Prymnesiophyceae</taxon>
        <taxon>Isochrysidales</taxon>
        <taxon>Noelaerhabdaceae</taxon>
        <taxon>Emiliania</taxon>
    </lineage>
</organism>
<dbReference type="Gene3D" id="1.25.40.20">
    <property type="entry name" value="Ankyrin repeat-containing domain"/>
    <property type="match status" value="1"/>
</dbReference>
<evidence type="ECO:0000256" key="1">
    <source>
        <dbReference type="SAM" id="Coils"/>
    </source>
</evidence>
<dbReference type="Pfam" id="PF00583">
    <property type="entry name" value="Acetyltransf_1"/>
    <property type="match status" value="1"/>
</dbReference>
<feature type="domain" description="N-acetyltransferase" evidence="3">
    <location>
        <begin position="121"/>
        <end position="293"/>
    </location>
</feature>
<dbReference type="HOGENOM" id="CLU_049826_0_0_1"/>
<dbReference type="SUPFAM" id="SSF55729">
    <property type="entry name" value="Acyl-CoA N-acyltransferases (Nat)"/>
    <property type="match status" value="1"/>
</dbReference>
<dbReference type="AlphaFoldDB" id="A0A0D3JSM1"/>